<dbReference type="InterPro" id="IPR050139">
    <property type="entry name" value="GMP_reductase"/>
</dbReference>
<dbReference type="Pfam" id="PF00478">
    <property type="entry name" value="IMPDH"/>
    <property type="match status" value="1"/>
</dbReference>
<dbReference type="NCBIfam" id="NF003470">
    <property type="entry name" value="PRK05096.1"/>
    <property type="match status" value="1"/>
</dbReference>
<dbReference type="EC" id="1.7.1.7" evidence="1"/>
<evidence type="ECO:0000256" key="6">
    <source>
        <dbReference type="ARBA" id="ARBA00023002"/>
    </source>
</evidence>
<dbReference type="SMART" id="SM01240">
    <property type="entry name" value="IMPDH"/>
    <property type="match status" value="1"/>
</dbReference>
<dbReference type="InterPro" id="IPR005993">
    <property type="entry name" value="GMPR"/>
</dbReference>
<comment type="function">
    <text evidence="8">Catalyzes the irreversible NADPH-dependent deamination of GMP to IMP. It functions in the conversion of nucleobase, nucleoside and nucleotide derivatives of G to A nucleotides, and in maintaining the intracellular balance of A and G nucleotides.</text>
</comment>
<dbReference type="InterPro" id="IPR001093">
    <property type="entry name" value="IMP_DH_GMPRt"/>
</dbReference>
<dbReference type="PANTHER" id="PTHR43170:SF5">
    <property type="entry name" value="GMP REDUCTASE"/>
    <property type="match status" value="1"/>
</dbReference>
<dbReference type="AlphaFoldDB" id="A0A6C0IYA3"/>
<dbReference type="EMBL" id="MN740276">
    <property type="protein sequence ID" value="QHT97425.1"/>
    <property type="molecule type" value="Genomic_DNA"/>
</dbReference>
<evidence type="ECO:0000256" key="4">
    <source>
        <dbReference type="ARBA" id="ARBA00022857"/>
    </source>
</evidence>
<keyword evidence="5" id="KW-0630">Potassium</keyword>
<keyword evidence="4" id="KW-0521">NADP</keyword>
<sequence length="349" mass="38209">MKIDNEIKLDFSDVLLRPKRSTLNSRNEVVLEREFNFLHSNSSWKGIPIMVSNMDTVGTIPMLKATSEFNILTCLHKYININDLINAVKDDNKIVNNSVLSTGISDNDWANLTMKIDLLEKENINIKFICVDVANGYMISLIKFCKRVRKKYPNKILIAGNVVTREVVEELVINGGVDIVKVGIGSGSVCTTRLQTGVGMPQLSAVLECADAAHGVGAHIISDGGIVVPGDMSKGFGGGADFIMSGSMFSGHDESTGNIIEEDEKKYKIFYGMSSDTAMNKYNGGVAKYRSSEGKTVKVLYKGPVKNTINSILGGIRSTCTYVGAKRLKDLPKCATFLRVNNQVNTKYN</sequence>
<dbReference type="GO" id="GO:0009117">
    <property type="term" value="P:nucleotide metabolic process"/>
    <property type="evidence" value="ECO:0007669"/>
    <property type="project" value="InterPro"/>
</dbReference>
<dbReference type="PIRSF" id="PIRSF000235">
    <property type="entry name" value="GMP_reductase"/>
    <property type="match status" value="1"/>
</dbReference>
<evidence type="ECO:0000256" key="1">
    <source>
        <dbReference type="ARBA" id="ARBA00012678"/>
    </source>
</evidence>
<evidence type="ECO:0000256" key="5">
    <source>
        <dbReference type="ARBA" id="ARBA00022958"/>
    </source>
</evidence>
<dbReference type="GO" id="GO:0046872">
    <property type="term" value="F:metal ion binding"/>
    <property type="evidence" value="ECO:0007669"/>
    <property type="project" value="UniProtKB-KW"/>
</dbReference>
<dbReference type="CDD" id="cd00381">
    <property type="entry name" value="IMPDH"/>
    <property type="match status" value="1"/>
</dbReference>
<evidence type="ECO:0000259" key="10">
    <source>
        <dbReference type="Pfam" id="PF00478"/>
    </source>
</evidence>
<evidence type="ECO:0000256" key="3">
    <source>
        <dbReference type="ARBA" id="ARBA00022723"/>
    </source>
</evidence>
<name>A0A6C0IYA3_9ZZZZ</name>
<dbReference type="InterPro" id="IPR015875">
    <property type="entry name" value="IMP_DH/GMP_Rdtase_CS"/>
</dbReference>
<proteinExistence type="inferred from homology"/>
<dbReference type="PANTHER" id="PTHR43170">
    <property type="entry name" value="GMP REDUCTASE"/>
    <property type="match status" value="1"/>
</dbReference>
<protein>
    <recommendedName>
        <fullName evidence="2">GMP reductase</fullName>
        <ecNumber evidence="1">1.7.1.7</ecNumber>
    </recommendedName>
    <alternativeName>
        <fullName evidence="7">Guanosine 5'-monophosphate oxidoreductase</fullName>
    </alternativeName>
</protein>
<keyword evidence="3" id="KW-0479">Metal-binding</keyword>
<evidence type="ECO:0000256" key="7">
    <source>
        <dbReference type="ARBA" id="ARBA00030699"/>
    </source>
</evidence>
<evidence type="ECO:0000313" key="11">
    <source>
        <dbReference type="EMBL" id="QHT97425.1"/>
    </source>
</evidence>
<evidence type="ECO:0000256" key="9">
    <source>
        <dbReference type="ARBA" id="ARBA00048616"/>
    </source>
</evidence>
<dbReference type="GO" id="GO:0003920">
    <property type="term" value="F:GMP reductase activity"/>
    <property type="evidence" value="ECO:0007669"/>
    <property type="project" value="UniProtKB-EC"/>
</dbReference>
<keyword evidence="6" id="KW-0560">Oxidoreductase</keyword>
<evidence type="ECO:0000256" key="8">
    <source>
        <dbReference type="ARBA" id="ARBA00037691"/>
    </source>
</evidence>
<dbReference type="SUPFAM" id="SSF51412">
    <property type="entry name" value="Inosine monophosphate dehydrogenase (IMPDH)"/>
    <property type="match status" value="1"/>
</dbReference>
<dbReference type="Gene3D" id="3.20.20.70">
    <property type="entry name" value="Aldolase class I"/>
    <property type="match status" value="1"/>
</dbReference>
<reference evidence="11" key="1">
    <citation type="journal article" date="2020" name="Nature">
        <title>Giant virus diversity and host interactions through global metagenomics.</title>
        <authorList>
            <person name="Schulz F."/>
            <person name="Roux S."/>
            <person name="Paez-Espino D."/>
            <person name="Jungbluth S."/>
            <person name="Walsh D.A."/>
            <person name="Denef V.J."/>
            <person name="McMahon K.D."/>
            <person name="Konstantinidis K.T."/>
            <person name="Eloe-Fadrosh E.A."/>
            <person name="Kyrpides N.C."/>
            <person name="Woyke T."/>
        </authorList>
    </citation>
    <scope>NUCLEOTIDE SEQUENCE</scope>
    <source>
        <strain evidence="11">GVMAG-M-3300025138-11</strain>
    </source>
</reference>
<evidence type="ECO:0000256" key="2">
    <source>
        <dbReference type="ARBA" id="ARBA00015800"/>
    </source>
</evidence>
<feature type="domain" description="IMP dehydrogenase/GMP reductase" evidence="10">
    <location>
        <begin position="9"/>
        <end position="342"/>
    </location>
</feature>
<dbReference type="PROSITE" id="PS00487">
    <property type="entry name" value="IMP_DH_GMP_RED"/>
    <property type="match status" value="1"/>
</dbReference>
<organism evidence="11">
    <name type="scientific">viral metagenome</name>
    <dbReference type="NCBI Taxonomy" id="1070528"/>
    <lineage>
        <taxon>unclassified sequences</taxon>
        <taxon>metagenomes</taxon>
        <taxon>organismal metagenomes</taxon>
    </lineage>
</organism>
<dbReference type="InterPro" id="IPR013785">
    <property type="entry name" value="Aldolase_TIM"/>
</dbReference>
<accession>A0A6C0IYA3</accession>
<dbReference type="HAMAP" id="MF_00596">
    <property type="entry name" value="GMP_reduct_type1"/>
    <property type="match status" value="1"/>
</dbReference>
<dbReference type="GO" id="GO:1902560">
    <property type="term" value="C:GMP reductase complex"/>
    <property type="evidence" value="ECO:0007669"/>
    <property type="project" value="InterPro"/>
</dbReference>
<comment type="catalytic activity">
    <reaction evidence="9">
        <text>IMP + NH4(+) + NADP(+) = GMP + NADPH + 2 H(+)</text>
        <dbReference type="Rhea" id="RHEA:17185"/>
        <dbReference type="ChEBI" id="CHEBI:15378"/>
        <dbReference type="ChEBI" id="CHEBI:28938"/>
        <dbReference type="ChEBI" id="CHEBI:57783"/>
        <dbReference type="ChEBI" id="CHEBI:58053"/>
        <dbReference type="ChEBI" id="CHEBI:58115"/>
        <dbReference type="ChEBI" id="CHEBI:58349"/>
        <dbReference type="EC" id="1.7.1.7"/>
    </reaction>
</comment>